<protein>
    <submittedName>
        <fullName evidence="2">Uncharacterized protein</fullName>
    </submittedName>
</protein>
<name>A0AAE1TY74_9EUCA</name>
<feature type="compositionally biased region" description="Low complexity" evidence="1">
    <location>
        <begin position="181"/>
        <end position="198"/>
    </location>
</feature>
<feature type="region of interest" description="Disordered" evidence="1">
    <location>
        <begin position="747"/>
        <end position="770"/>
    </location>
</feature>
<keyword evidence="3" id="KW-1185">Reference proteome</keyword>
<comment type="caution">
    <text evidence="2">The sequence shown here is derived from an EMBL/GenBank/DDBJ whole genome shotgun (WGS) entry which is preliminary data.</text>
</comment>
<evidence type="ECO:0000313" key="2">
    <source>
        <dbReference type="EMBL" id="KAK4299509.1"/>
    </source>
</evidence>
<dbReference type="EMBL" id="JAWZYT010003223">
    <property type="protein sequence ID" value="KAK4299509.1"/>
    <property type="molecule type" value="Genomic_DNA"/>
</dbReference>
<feature type="compositionally biased region" description="Low complexity" evidence="1">
    <location>
        <begin position="627"/>
        <end position="637"/>
    </location>
</feature>
<feature type="compositionally biased region" description="Acidic residues" evidence="1">
    <location>
        <begin position="335"/>
        <end position="349"/>
    </location>
</feature>
<feature type="region of interest" description="Disordered" evidence="1">
    <location>
        <begin position="891"/>
        <end position="930"/>
    </location>
</feature>
<feature type="compositionally biased region" description="Low complexity" evidence="1">
    <location>
        <begin position="915"/>
        <end position="925"/>
    </location>
</feature>
<feature type="compositionally biased region" description="Polar residues" evidence="1">
    <location>
        <begin position="1047"/>
        <end position="1068"/>
    </location>
</feature>
<feature type="region of interest" description="Disordered" evidence="1">
    <location>
        <begin position="79"/>
        <end position="246"/>
    </location>
</feature>
<feature type="compositionally biased region" description="Polar residues" evidence="1">
    <location>
        <begin position="567"/>
        <end position="576"/>
    </location>
</feature>
<feature type="compositionally biased region" description="Low complexity" evidence="1">
    <location>
        <begin position="205"/>
        <end position="214"/>
    </location>
</feature>
<evidence type="ECO:0000313" key="3">
    <source>
        <dbReference type="Proteomes" id="UP001292094"/>
    </source>
</evidence>
<feature type="region of interest" description="Disordered" evidence="1">
    <location>
        <begin position="1209"/>
        <end position="1248"/>
    </location>
</feature>
<dbReference type="AlphaFoldDB" id="A0AAE1TY74"/>
<sequence>MKMYVVATTSAVSWLPHGGCAVLVDDPDVISEDSHLGSNPSRGNPQPQHPESHHPGQTPPGPFQYFFVYEPLQDAVQELQGSGTSPRRMRRSVSHDLPPRMDTHPPDSPTPATDPHSPDPPSNPHVSRSHIINHNHDSISGTHTSASQPDTFNSHSNPLPPHNTPPSLSHHNTPPSPSPHNSPILPSAHLTTNTNSPQHNHHTHTSSQQHLLTLPNTDSGPRQPDPILTGDNTVVRPERRSWSATHNSRVINSGVQLTNLHSFNSNEGSPLNNNAHVRAPLSPDRRSSFPVRPLSGGKHTNNHVKFLDAMAESADDVFDPVVDVVEYSNVAFDSELPEDNADESDDYYDNSDPIYNSIEADVANQDSEATDETEDTEVRPQEDYEFGRSLEEVDGDVVEYEQDTSTVIHEVHPVPNHSQPRLADPNLLLANTAVRNESFEVLPVPLEDSDPNVTLSDGTMALQDRMVGDGTMALQDRMMGDGTMALQDRMVGDGTMALQDRMMGDAPASGSGRKVLRSWMGSFPTIASYTDEVEAGETKQLIPDVFGGLGQQGPGGASWFSRRPNSEESSQNSTVHSLPPLQQGRHSGVDTWFTRYGADTSDSEQEGNLGRSVRRMTEYERILFSSTEGAAGRSARSAARKRSGATGYRSSYDPRDPNGGPVPQSSPDRYPSRILESMGVPHYQESTRTSEITDNRDSESNKDPIMARDVFPHIFEYDLDDHDDYYYDDPEYYYFDDYASANVRPQTDIDDFEDVPDEDEPDDVILDDTDDRDDLGVVEAGHRSPDSVITMSSASQRLPVLAPTRGPISATHYPPDLRALALTKEEFHVGVAGPQVKTISHGEEVVEIEVVPLYPEPIPSSNIDTGPNYAPAANREVNIGPERHYEEIYETEGTTRSTASPHRLTRSTPPPPTPSSTLSPTFSPHHNANRGSVPLQLAKFMPTRTPEHDVRTGQVSEGRKIPKFLKHISDQLSSLTRDTIPTDNTATSHGHQGMGGTGYTSSNSNYRMHASQPSEREITSTNIEISSHGSSGYHHSQTNFDDDVDEWTSTGDTHSTSQVHPNTRTSNESPRDVRHQESITPNTGYRFDRSPQQNSDTSTAFHVGTNSRHSKRVTVNVTIATDDGSHTAGDSTHAETPLYVLSVSVPTSGGSDQQADITLLEPAEHKEVASVSLSLHGNQTHAGLQHGQQRGQPGQCQCPCPCNSDSRPYTSSNSIPIPQHFLPDSDSDDSSHTDQHTHSRGCVLNPNTNPNPHHHHYYYYHHPPSPTPTLGCGGTGR</sequence>
<feature type="compositionally biased region" description="Gly residues" evidence="1">
    <location>
        <begin position="547"/>
        <end position="556"/>
    </location>
</feature>
<feature type="compositionally biased region" description="Polar residues" evidence="1">
    <location>
        <begin position="36"/>
        <end position="46"/>
    </location>
</feature>
<feature type="compositionally biased region" description="Polar residues" evidence="1">
    <location>
        <begin position="1090"/>
        <end position="1109"/>
    </location>
</feature>
<feature type="compositionally biased region" description="Polar residues" evidence="1">
    <location>
        <begin position="977"/>
        <end position="990"/>
    </location>
</feature>
<feature type="compositionally biased region" description="Basic and acidic residues" evidence="1">
    <location>
        <begin position="93"/>
        <end position="105"/>
    </location>
</feature>
<feature type="region of interest" description="Disordered" evidence="1">
    <location>
        <begin position="627"/>
        <end position="703"/>
    </location>
</feature>
<evidence type="ECO:0000256" key="1">
    <source>
        <dbReference type="SAM" id="MobiDB-lite"/>
    </source>
</evidence>
<feature type="region of interest" description="Disordered" evidence="1">
    <location>
        <begin position="31"/>
        <end position="64"/>
    </location>
</feature>
<feature type="compositionally biased region" description="Low complexity" evidence="1">
    <location>
        <begin position="1026"/>
        <end position="1036"/>
    </location>
</feature>
<feature type="region of interest" description="Disordered" evidence="1">
    <location>
        <begin position="333"/>
        <end position="392"/>
    </location>
</feature>
<feature type="compositionally biased region" description="Basic and acidic residues" evidence="1">
    <location>
        <begin position="691"/>
        <end position="703"/>
    </location>
</feature>
<feature type="compositionally biased region" description="Basic and acidic residues" evidence="1">
    <location>
        <begin position="376"/>
        <end position="391"/>
    </location>
</feature>
<feature type="compositionally biased region" description="Polar residues" evidence="1">
    <location>
        <begin position="138"/>
        <end position="157"/>
    </location>
</feature>
<gene>
    <name evidence="2" type="ORF">Pmani_028211</name>
</gene>
<feature type="compositionally biased region" description="Acidic residues" evidence="1">
    <location>
        <begin position="748"/>
        <end position="770"/>
    </location>
</feature>
<reference evidence="2" key="1">
    <citation type="submission" date="2023-11" db="EMBL/GenBank/DDBJ databases">
        <title>Genome assemblies of two species of porcelain crab, Petrolisthes cinctipes and Petrolisthes manimaculis (Anomura: Porcellanidae).</title>
        <authorList>
            <person name="Angst P."/>
        </authorList>
    </citation>
    <scope>NUCLEOTIDE SEQUENCE</scope>
    <source>
        <strain evidence="2">PB745_02</strain>
        <tissue evidence="2">Gill</tissue>
    </source>
</reference>
<feature type="region of interest" description="Disordered" evidence="1">
    <location>
        <begin position="977"/>
        <end position="1109"/>
    </location>
</feature>
<feature type="region of interest" description="Disordered" evidence="1">
    <location>
        <begin position="545"/>
        <end position="587"/>
    </location>
</feature>
<proteinExistence type="predicted"/>
<organism evidence="2 3">
    <name type="scientific">Petrolisthes manimaculis</name>
    <dbReference type="NCBI Taxonomy" id="1843537"/>
    <lineage>
        <taxon>Eukaryota</taxon>
        <taxon>Metazoa</taxon>
        <taxon>Ecdysozoa</taxon>
        <taxon>Arthropoda</taxon>
        <taxon>Crustacea</taxon>
        <taxon>Multicrustacea</taxon>
        <taxon>Malacostraca</taxon>
        <taxon>Eumalacostraca</taxon>
        <taxon>Eucarida</taxon>
        <taxon>Decapoda</taxon>
        <taxon>Pleocyemata</taxon>
        <taxon>Anomura</taxon>
        <taxon>Galatheoidea</taxon>
        <taxon>Porcellanidae</taxon>
        <taxon>Petrolisthes</taxon>
    </lineage>
</organism>
<accession>A0AAE1TY74</accession>
<dbReference type="Proteomes" id="UP001292094">
    <property type="component" value="Unassembled WGS sequence"/>
</dbReference>